<dbReference type="EMBL" id="JASCZI010060801">
    <property type="protein sequence ID" value="MED6136096.1"/>
    <property type="molecule type" value="Genomic_DNA"/>
</dbReference>
<reference evidence="2 3" key="1">
    <citation type="journal article" date="2023" name="Plants (Basel)">
        <title>Bridging the Gap: Combining Genomics and Transcriptomics Approaches to Understand Stylosanthes scabra, an Orphan Legume from the Brazilian Caatinga.</title>
        <authorList>
            <person name="Ferreira-Neto J.R.C."/>
            <person name="da Silva M.D."/>
            <person name="Binneck E."/>
            <person name="de Melo N.F."/>
            <person name="da Silva R.H."/>
            <person name="de Melo A.L.T.M."/>
            <person name="Pandolfi V."/>
            <person name="Bustamante F.O."/>
            <person name="Brasileiro-Vidal A.C."/>
            <person name="Benko-Iseppon A.M."/>
        </authorList>
    </citation>
    <scope>NUCLEOTIDE SEQUENCE [LARGE SCALE GENOMIC DNA]</scope>
    <source>
        <tissue evidence="2">Leaves</tissue>
    </source>
</reference>
<keyword evidence="3" id="KW-1185">Reference proteome</keyword>
<feature type="region of interest" description="Disordered" evidence="1">
    <location>
        <begin position="84"/>
        <end position="104"/>
    </location>
</feature>
<protein>
    <submittedName>
        <fullName evidence="2">Uncharacterized protein</fullName>
    </submittedName>
</protein>
<evidence type="ECO:0000313" key="2">
    <source>
        <dbReference type="EMBL" id="MED6136096.1"/>
    </source>
</evidence>
<gene>
    <name evidence="2" type="ORF">PIB30_052779</name>
</gene>
<evidence type="ECO:0000256" key="1">
    <source>
        <dbReference type="SAM" id="MobiDB-lite"/>
    </source>
</evidence>
<name>A0ABU6SIF1_9FABA</name>
<evidence type="ECO:0000313" key="3">
    <source>
        <dbReference type="Proteomes" id="UP001341840"/>
    </source>
</evidence>
<sequence length="336" mass="37196">MEVLWGMDERRNDFVLAIAYELHNLERNSVVWDIGSENESTMNTVESKQDPLQPHKHSPLLFDEPDQWRGIAVPFFQRGFETNESTPPAVLRRPRCRQKPPQSPSLQAEVIIATSVSASKVAFVASHSMSRLMSSSEKHRHHVSCSVVSSPSPVCLEAVSVAPVEDRSRRALQLSSQPPLPLQKFPSLPPGVSPDVRLPAAKSTTVPSATPACRLQPLLVSISPSHRLFPSRLQQVDYQAKGDLWKKWYLGINSDSNEDEEFIPETQPPIVDPVVIPTMASPLNRTPTLAGHYSAINPDGMHSDFVEDGPSNYPVSGELELEIGLKFGDRVCNSRS</sequence>
<organism evidence="2 3">
    <name type="scientific">Stylosanthes scabra</name>
    <dbReference type="NCBI Taxonomy" id="79078"/>
    <lineage>
        <taxon>Eukaryota</taxon>
        <taxon>Viridiplantae</taxon>
        <taxon>Streptophyta</taxon>
        <taxon>Embryophyta</taxon>
        <taxon>Tracheophyta</taxon>
        <taxon>Spermatophyta</taxon>
        <taxon>Magnoliopsida</taxon>
        <taxon>eudicotyledons</taxon>
        <taxon>Gunneridae</taxon>
        <taxon>Pentapetalae</taxon>
        <taxon>rosids</taxon>
        <taxon>fabids</taxon>
        <taxon>Fabales</taxon>
        <taxon>Fabaceae</taxon>
        <taxon>Papilionoideae</taxon>
        <taxon>50 kb inversion clade</taxon>
        <taxon>dalbergioids sensu lato</taxon>
        <taxon>Dalbergieae</taxon>
        <taxon>Pterocarpus clade</taxon>
        <taxon>Stylosanthes</taxon>
    </lineage>
</organism>
<dbReference type="Proteomes" id="UP001341840">
    <property type="component" value="Unassembled WGS sequence"/>
</dbReference>
<comment type="caution">
    <text evidence="2">The sequence shown here is derived from an EMBL/GenBank/DDBJ whole genome shotgun (WGS) entry which is preliminary data.</text>
</comment>
<accession>A0ABU6SIF1</accession>
<proteinExistence type="predicted"/>